<dbReference type="Proteomes" id="UP001177021">
    <property type="component" value="Unassembled WGS sequence"/>
</dbReference>
<sequence length="647" mass="71220">MGEYGYVYRSVSTYSTTRNGTREPAVIKPFALFIPKSNGNNYSEGAVTKKTIVPVTSRPYDEPATEKYASSEDESDDDERYRQTSPVYNSPRKVDDRFPTKVQNHEASRNPQRFGPVADWDRHSPQPTADGRKPIGISPIRNDKYGGDQYRATAVGDQSPYKEGRKPIGISHPNKNDNYDGTNAYGGDRRPTAVRDPYPPHKEEHKPIGGVGLKSTSDGYNNNGYGGDKEGRKPIGISPIRNDNYDGPNRYGGHHPAGVVRDPYPHKEGRKPIGGGSPDGYNNGYGGDKGRKPIGVSPIRNDNYDGDPRAGFVGDPYPYKEGRKPIGGGSIRSSPPDGYKGYGDDKEGRKSIGGGSSIRSSPPDGYNGYGDEKEGRKPIGISPIRNDNYGGDRRAVALGDPNPYKEGRKPIGVGSIRSSPPDGYNNGYGGDKEGRKPIVSSIKNDNYDGPNGYGSDYNKKEGYKPTRNGNYGIANRDNKPFGSSSNPKYDDSDNVNYYNNRSNSNGPKISSDWTKAPRKGVLLSEPIHDIDKAMDLLKMEAAKRNHYYDSPTPTPLDNWGAPGNSSPRFTDRTGSGITRPHGNFNQPQSRPRDSTTRVTFVDDGRDYDDDDDDDYYRRDDSGRYGYGYHDAVIDSREAEKMFKGTTV</sequence>
<dbReference type="EMBL" id="CASHSV030000001">
    <property type="protein sequence ID" value="CAJ2628613.1"/>
    <property type="molecule type" value="Genomic_DNA"/>
</dbReference>
<keyword evidence="2" id="KW-1185">Reference proteome</keyword>
<gene>
    <name evidence="1" type="ORF">MILVUS5_LOCUS797</name>
</gene>
<proteinExistence type="predicted"/>
<comment type="caution">
    <text evidence="1">The sequence shown here is derived from an EMBL/GenBank/DDBJ whole genome shotgun (WGS) entry which is preliminary data.</text>
</comment>
<evidence type="ECO:0000313" key="1">
    <source>
        <dbReference type="EMBL" id="CAJ2628613.1"/>
    </source>
</evidence>
<evidence type="ECO:0000313" key="2">
    <source>
        <dbReference type="Proteomes" id="UP001177021"/>
    </source>
</evidence>
<name>A0ACB0I9E5_TRIPR</name>
<organism evidence="1 2">
    <name type="scientific">Trifolium pratense</name>
    <name type="common">Red clover</name>
    <dbReference type="NCBI Taxonomy" id="57577"/>
    <lineage>
        <taxon>Eukaryota</taxon>
        <taxon>Viridiplantae</taxon>
        <taxon>Streptophyta</taxon>
        <taxon>Embryophyta</taxon>
        <taxon>Tracheophyta</taxon>
        <taxon>Spermatophyta</taxon>
        <taxon>Magnoliopsida</taxon>
        <taxon>eudicotyledons</taxon>
        <taxon>Gunneridae</taxon>
        <taxon>Pentapetalae</taxon>
        <taxon>rosids</taxon>
        <taxon>fabids</taxon>
        <taxon>Fabales</taxon>
        <taxon>Fabaceae</taxon>
        <taxon>Papilionoideae</taxon>
        <taxon>50 kb inversion clade</taxon>
        <taxon>NPAAA clade</taxon>
        <taxon>Hologalegina</taxon>
        <taxon>IRL clade</taxon>
        <taxon>Trifolieae</taxon>
        <taxon>Trifolium</taxon>
    </lineage>
</organism>
<accession>A0ACB0I9E5</accession>
<protein>
    <submittedName>
        <fullName evidence="1">Uncharacterized protein</fullName>
    </submittedName>
</protein>
<reference evidence="1" key="1">
    <citation type="submission" date="2023-10" db="EMBL/GenBank/DDBJ databases">
        <authorList>
            <person name="Rodriguez Cubillos JULIANA M."/>
            <person name="De Vega J."/>
        </authorList>
    </citation>
    <scope>NUCLEOTIDE SEQUENCE</scope>
</reference>